<keyword evidence="10" id="KW-0862">Zinc</keyword>
<dbReference type="PANTHER" id="PTHR14155:SF627">
    <property type="entry name" value="OS06G0192800 PROTEIN"/>
    <property type="match status" value="1"/>
</dbReference>
<feature type="domain" description="RING-type" evidence="17">
    <location>
        <begin position="113"/>
        <end position="155"/>
    </location>
</feature>
<dbReference type="InterPro" id="IPR001841">
    <property type="entry name" value="Znf_RING"/>
</dbReference>
<comment type="catalytic activity">
    <reaction evidence="1">
        <text>S-ubiquitinyl-[E2 ubiquitin-conjugating enzyme]-L-cysteine + [acceptor protein]-L-lysine = [E2 ubiquitin-conjugating enzyme]-L-cysteine + N(6)-ubiquitinyl-[acceptor protein]-L-lysine.</text>
        <dbReference type="EC" id="2.3.2.27"/>
    </reaction>
</comment>
<keyword evidence="8 14" id="KW-0863">Zinc-finger</keyword>
<evidence type="ECO:0000256" key="14">
    <source>
        <dbReference type="PROSITE-ProRule" id="PRU00175"/>
    </source>
</evidence>
<evidence type="ECO:0000256" key="15">
    <source>
        <dbReference type="SAM" id="MobiDB-lite"/>
    </source>
</evidence>
<comment type="pathway">
    <text evidence="3">Protein modification; protein ubiquitination.</text>
</comment>
<keyword evidence="19" id="KW-1185">Reference proteome</keyword>
<dbReference type="EMBL" id="OZ075112">
    <property type="protein sequence ID" value="CAL4968772.1"/>
    <property type="molecule type" value="Genomic_DNA"/>
</dbReference>
<protein>
    <recommendedName>
        <fullName evidence="4">RING-type E3 ubiquitin transferase</fullName>
        <ecNumber evidence="4">2.3.2.27</ecNumber>
    </recommendedName>
</protein>
<keyword evidence="7" id="KW-0479">Metal-binding</keyword>
<evidence type="ECO:0000313" key="19">
    <source>
        <dbReference type="Proteomes" id="UP001497457"/>
    </source>
</evidence>
<evidence type="ECO:0000256" key="9">
    <source>
        <dbReference type="ARBA" id="ARBA00022786"/>
    </source>
</evidence>
<organism evidence="18 19">
    <name type="scientific">Urochloa decumbens</name>
    <dbReference type="NCBI Taxonomy" id="240449"/>
    <lineage>
        <taxon>Eukaryota</taxon>
        <taxon>Viridiplantae</taxon>
        <taxon>Streptophyta</taxon>
        <taxon>Embryophyta</taxon>
        <taxon>Tracheophyta</taxon>
        <taxon>Spermatophyta</taxon>
        <taxon>Magnoliopsida</taxon>
        <taxon>Liliopsida</taxon>
        <taxon>Poales</taxon>
        <taxon>Poaceae</taxon>
        <taxon>PACMAD clade</taxon>
        <taxon>Panicoideae</taxon>
        <taxon>Panicodae</taxon>
        <taxon>Paniceae</taxon>
        <taxon>Melinidinae</taxon>
        <taxon>Urochloa</taxon>
    </lineage>
</organism>
<gene>
    <name evidence="18" type="ORF">URODEC1_LOCUS49229</name>
</gene>
<evidence type="ECO:0000256" key="8">
    <source>
        <dbReference type="ARBA" id="ARBA00022771"/>
    </source>
</evidence>
<evidence type="ECO:0000256" key="1">
    <source>
        <dbReference type="ARBA" id="ARBA00000900"/>
    </source>
</evidence>
<evidence type="ECO:0000313" key="18">
    <source>
        <dbReference type="EMBL" id="CAL4968772.1"/>
    </source>
</evidence>
<evidence type="ECO:0000256" key="2">
    <source>
        <dbReference type="ARBA" id="ARBA00004167"/>
    </source>
</evidence>
<keyword evidence="12 16" id="KW-0472">Membrane</keyword>
<evidence type="ECO:0000256" key="5">
    <source>
        <dbReference type="ARBA" id="ARBA00022679"/>
    </source>
</evidence>
<keyword evidence="9" id="KW-0833">Ubl conjugation pathway</keyword>
<evidence type="ECO:0000256" key="16">
    <source>
        <dbReference type="SAM" id="Phobius"/>
    </source>
</evidence>
<evidence type="ECO:0000256" key="10">
    <source>
        <dbReference type="ARBA" id="ARBA00022833"/>
    </source>
</evidence>
<feature type="transmembrane region" description="Helical" evidence="16">
    <location>
        <begin position="31"/>
        <end position="58"/>
    </location>
</feature>
<feature type="region of interest" description="Disordered" evidence="15">
    <location>
        <begin position="67"/>
        <end position="86"/>
    </location>
</feature>
<evidence type="ECO:0000256" key="4">
    <source>
        <dbReference type="ARBA" id="ARBA00012483"/>
    </source>
</evidence>
<dbReference type="GO" id="GO:0061630">
    <property type="term" value="F:ubiquitin protein ligase activity"/>
    <property type="evidence" value="ECO:0007669"/>
    <property type="project" value="UniProtKB-EC"/>
</dbReference>
<dbReference type="GO" id="GO:0008270">
    <property type="term" value="F:zinc ion binding"/>
    <property type="evidence" value="ECO:0007669"/>
    <property type="project" value="UniProtKB-KW"/>
</dbReference>
<evidence type="ECO:0000256" key="11">
    <source>
        <dbReference type="ARBA" id="ARBA00022989"/>
    </source>
</evidence>
<dbReference type="SUPFAM" id="SSF57850">
    <property type="entry name" value="RING/U-box"/>
    <property type="match status" value="1"/>
</dbReference>
<evidence type="ECO:0000256" key="7">
    <source>
        <dbReference type="ARBA" id="ARBA00022723"/>
    </source>
</evidence>
<dbReference type="GO" id="GO:0016020">
    <property type="term" value="C:membrane"/>
    <property type="evidence" value="ECO:0007669"/>
    <property type="project" value="UniProtKB-SubCell"/>
</dbReference>
<keyword evidence="5" id="KW-0808">Transferase</keyword>
<dbReference type="SMART" id="SM00184">
    <property type="entry name" value="RING"/>
    <property type="match status" value="1"/>
</dbReference>
<evidence type="ECO:0000256" key="3">
    <source>
        <dbReference type="ARBA" id="ARBA00004906"/>
    </source>
</evidence>
<dbReference type="EC" id="2.3.2.27" evidence="4"/>
<evidence type="ECO:0000256" key="6">
    <source>
        <dbReference type="ARBA" id="ARBA00022692"/>
    </source>
</evidence>
<dbReference type="Gene3D" id="3.30.40.10">
    <property type="entry name" value="Zinc/RING finger domain, C3HC4 (zinc finger)"/>
    <property type="match status" value="1"/>
</dbReference>
<keyword evidence="6 16" id="KW-0812">Transmembrane</keyword>
<dbReference type="Proteomes" id="UP001497457">
    <property type="component" value="Chromosome 2b"/>
</dbReference>
<proteinExistence type="inferred from homology"/>
<accession>A0ABC8ZY25</accession>
<evidence type="ECO:0000256" key="13">
    <source>
        <dbReference type="ARBA" id="ARBA00024209"/>
    </source>
</evidence>
<sequence>MDSSCPSGAAAVAPTAPVAAAAGAAGGVLTIGSVAIVAGTLLIFVLIGAGLVFLHYVFDARRDDDRGRRRRGAQASRRRGGSGVDPDVLRSLPVTVYRAGAPPGSEKDAAVECAVCLAELEDGAAARFLPRCGHGFHAACVDAWLACHVTCPLCRLAVVAKPDVSSPPPASALLPAAPPEPANYAANMPASVLLRVSDQGAVSMASGGDTDVYSPAGATGILVIDIPELAVPTSTPRDAAKSPGLAARPRSFRRQWSFGKQAAGPSSSCSCGAGAGEGDDVEQGISVTIGVAVMEAQLSPGAAAGAIKGSAV</sequence>
<evidence type="ECO:0000259" key="17">
    <source>
        <dbReference type="PROSITE" id="PS50089"/>
    </source>
</evidence>
<dbReference type="PANTHER" id="PTHR14155">
    <property type="entry name" value="RING FINGER DOMAIN-CONTAINING"/>
    <property type="match status" value="1"/>
</dbReference>
<dbReference type="CDD" id="cd16461">
    <property type="entry name" value="RING-H2_EL5-like"/>
    <property type="match status" value="1"/>
</dbReference>
<comment type="subcellular location">
    <subcellularLocation>
        <location evidence="2">Membrane</location>
        <topology evidence="2">Single-pass membrane protein</topology>
    </subcellularLocation>
</comment>
<dbReference type="FunFam" id="3.30.40.10:FF:000187">
    <property type="entry name" value="E3 ubiquitin-protein ligase ATL6"/>
    <property type="match status" value="1"/>
</dbReference>
<dbReference type="AlphaFoldDB" id="A0ABC8ZY25"/>
<name>A0ABC8ZY25_9POAL</name>
<evidence type="ECO:0000256" key="12">
    <source>
        <dbReference type="ARBA" id="ARBA00023136"/>
    </source>
</evidence>
<comment type="similarity">
    <text evidence="13">Belongs to the RING-type zinc finger family. ATL subfamily.</text>
</comment>
<dbReference type="Pfam" id="PF13639">
    <property type="entry name" value="zf-RING_2"/>
    <property type="match status" value="1"/>
</dbReference>
<dbReference type="InterPro" id="IPR013083">
    <property type="entry name" value="Znf_RING/FYVE/PHD"/>
</dbReference>
<keyword evidence="11 16" id="KW-1133">Transmembrane helix</keyword>
<dbReference type="PROSITE" id="PS50089">
    <property type="entry name" value="ZF_RING_2"/>
    <property type="match status" value="1"/>
</dbReference>
<feature type="compositionally biased region" description="Basic residues" evidence="15">
    <location>
        <begin position="68"/>
        <end position="80"/>
    </location>
</feature>
<reference evidence="18" key="1">
    <citation type="submission" date="2024-10" db="EMBL/GenBank/DDBJ databases">
        <authorList>
            <person name="Ryan C."/>
        </authorList>
    </citation>
    <scope>NUCLEOTIDE SEQUENCE [LARGE SCALE GENOMIC DNA]</scope>
</reference>
<dbReference type="InterPro" id="IPR053238">
    <property type="entry name" value="RING-H2_zinc_finger"/>
</dbReference>